<evidence type="ECO:0000256" key="1">
    <source>
        <dbReference type="ARBA" id="ARBA00023015"/>
    </source>
</evidence>
<dbReference type="PANTHER" id="PTHR43952:SF45">
    <property type="entry name" value="PROTEIN RADIALIS-LIKE 4"/>
    <property type="match status" value="1"/>
</dbReference>
<comment type="caution">
    <text evidence="4">The sequence shown here is derived from an EMBL/GenBank/DDBJ whole genome shotgun (WGS) entry which is preliminary data.</text>
</comment>
<keyword evidence="2" id="KW-0804">Transcription</keyword>
<dbReference type="EMBL" id="JARKNE010000012">
    <property type="protein sequence ID" value="KAK5776283.1"/>
    <property type="molecule type" value="Genomic_DNA"/>
</dbReference>
<protein>
    <recommendedName>
        <fullName evidence="6">Protein RADIALIS-like 3</fullName>
    </recommendedName>
</protein>
<evidence type="ECO:0000256" key="3">
    <source>
        <dbReference type="ARBA" id="ARBA00023242"/>
    </source>
</evidence>
<dbReference type="InterPro" id="IPR044636">
    <property type="entry name" value="RADIALIS-like"/>
</dbReference>
<dbReference type="Gene3D" id="1.10.10.60">
    <property type="entry name" value="Homeodomain-like"/>
    <property type="match status" value="1"/>
</dbReference>
<keyword evidence="1" id="KW-0805">Transcription regulation</keyword>
<keyword evidence="3" id="KW-0539">Nucleus</keyword>
<sequence>MNIFRISRENLIPTLKETKNHMDNFPKTLCECSWEENKLFELALAVLVDARHLDHWQVVAAMVGGEKTTQDVHTHYVKLLEDL</sequence>
<dbReference type="PANTHER" id="PTHR43952">
    <property type="entry name" value="MYB FAMILY TRANSCRIPTION FACTOR-RELATED"/>
    <property type="match status" value="1"/>
</dbReference>
<organism evidence="4 5">
    <name type="scientific">Gossypium arboreum</name>
    <name type="common">Tree cotton</name>
    <name type="synonym">Gossypium nanking</name>
    <dbReference type="NCBI Taxonomy" id="29729"/>
    <lineage>
        <taxon>Eukaryota</taxon>
        <taxon>Viridiplantae</taxon>
        <taxon>Streptophyta</taxon>
        <taxon>Embryophyta</taxon>
        <taxon>Tracheophyta</taxon>
        <taxon>Spermatophyta</taxon>
        <taxon>Magnoliopsida</taxon>
        <taxon>eudicotyledons</taxon>
        <taxon>Gunneridae</taxon>
        <taxon>Pentapetalae</taxon>
        <taxon>rosids</taxon>
        <taxon>malvids</taxon>
        <taxon>Malvales</taxon>
        <taxon>Malvaceae</taxon>
        <taxon>Malvoideae</taxon>
        <taxon>Gossypium</taxon>
    </lineage>
</organism>
<proteinExistence type="predicted"/>
<gene>
    <name evidence="4" type="ORF">PVK06_044242</name>
</gene>
<accession>A0ABR0MR59</accession>
<evidence type="ECO:0000313" key="5">
    <source>
        <dbReference type="Proteomes" id="UP001358586"/>
    </source>
</evidence>
<keyword evidence="5" id="KW-1185">Reference proteome</keyword>
<name>A0ABR0MR59_GOSAR</name>
<evidence type="ECO:0000256" key="2">
    <source>
        <dbReference type="ARBA" id="ARBA00023163"/>
    </source>
</evidence>
<reference evidence="4 5" key="1">
    <citation type="submission" date="2023-03" db="EMBL/GenBank/DDBJ databases">
        <title>WGS of Gossypium arboreum.</title>
        <authorList>
            <person name="Yu D."/>
        </authorList>
    </citation>
    <scope>NUCLEOTIDE SEQUENCE [LARGE SCALE GENOMIC DNA]</scope>
    <source>
        <tissue evidence="4">Leaf</tissue>
    </source>
</reference>
<evidence type="ECO:0000313" key="4">
    <source>
        <dbReference type="EMBL" id="KAK5776283.1"/>
    </source>
</evidence>
<dbReference type="Proteomes" id="UP001358586">
    <property type="component" value="Chromosome 12"/>
</dbReference>
<evidence type="ECO:0008006" key="6">
    <source>
        <dbReference type="Google" id="ProtNLM"/>
    </source>
</evidence>